<name>A0A7C4ETU5_9BACT</name>
<gene>
    <name evidence="4" type="ORF">ENV54_02710</name>
</gene>
<dbReference type="InterPro" id="IPR041698">
    <property type="entry name" value="Methyltransf_25"/>
</dbReference>
<comment type="caution">
    <text evidence="4">The sequence shown here is derived from an EMBL/GenBank/DDBJ whole genome shotgun (WGS) entry which is preliminary data.</text>
</comment>
<dbReference type="InterPro" id="IPR026669">
    <property type="entry name" value="Arsenite_MeTrfase-like"/>
</dbReference>
<evidence type="ECO:0000256" key="2">
    <source>
        <dbReference type="ARBA" id="ARBA00022691"/>
    </source>
</evidence>
<dbReference type="InterPro" id="IPR029063">
    <property type="entry name" value="SAM-dependent_MTases_sf"/>
</dbReference>
<dbReference type="SUPFAM" id="SSF53335">
    <property type="entry name" value="S-adenosyl-L-methionine-dependent methyltransferases"/>
    <property type="match status" value="1"/>
</dbReference>
<dbReference type="GO" id="GO:0032259">
    <property type="term" value="P:methylation"/>
    <property type="evidence" value="ECO:0007669"/>
    <property type="project" value="UniProtKB-KW"/>
</dbReference>
<evidence type="ECO:0000313" key="4">
    <source>
        <dbReference type="EMBL" id="HGH60193.1"/>
    </source>
</evidence>
<dbReference type="AlphaFoldDB" id="A0A7C4ETU5"/>
<dbReference type="EMBL" id="DTGT01000087">
    <property type="protein sequence ID" value="HGH60193.1"/>
    <property type="molecule type" value="Genomic_DNA"/>
</dbReference>
<accession>A0A7C4ETU5</accession>
<dbReference type="Pfam" id="PF13649">
    <property type="entry name" value="Methyltransf_25"/>
    <property type="match status" value="1"/>
</dbReference>
<dbReference type="GO" id="GO:0008168">
    <property type="term" value="F:methyltransferase activity"/>
    <property type="evidence" value="ECO:0007669"/>
    <property type="project" value="UniProtKB-KW"/>
</dbReference>
<keyword evidence="4" id="KW-0489">Methyltransferase</keyword>
<dbReference type="PANTHER" id="PTHR43675:SF8">
    <property type="entry name" value="ARSENITE METHYLTRANSFERASE"/>
    <property type="match status" value="1"/>
</dbReference>
<dbReference type="Gene3D" id="3.40.50.150">
    <property type="entry name" value="Vaccinia Virus protein VP39"/>
    <property type="match status" value="1"/>
</dbReference>
<keyword evidence="1 4" id="KW-0808">Transferase</keyword>
<evidence type="ECO:0000256" key="1">
    <source>
        <dbReference type="ARBA" id="ARBA00022679"/>
    </source>
</evidence>
<protein>
    <submittedName>
        <fullName evidence="4">Class I SAM-dependent methyltransferase</fullName>
    </submittedName>
</protein>
<proteinExistence type="predicted"/>
<sequence>MKGKYNVSAQLLKDQILAALSTYVTQESPEDGLRLLLELDNALYELQGRLSVAYGGGLHTKHRHTRYHDFFTTRIHEGEHVLDLGCGIGALAYDIASRSGAWVVGIDLNEQHIEVARARYAHPRITYILGDVLHARFQTNFDTVVMSNVLEHLEARPHFLRQTARVVEPRRFLIRVPSFERDWRVPLKQELGIDYRLDPTHCIEYTLETFHNEIDEAGLRVVHLESRWGEIWAEIVPGLQEAGEQEGRLSANNFSG</sequence>
<dbReference type="CDD" id="cd02440">
    <property type="entry name" value="AdoMet_MTases"/>
    <property type="match status" value="1"/>
</dbReference>
<dbReference type="PANTHER" id="PTHR43675">
    <property type="entry name" value="ARSENITE METHYLTRANSFERASE"/>
    <property type="match status" value="1"/>
</dbReference>
<reference evidence="4" key="1">
    <citation type="journal article" date="2020" name="mSystems">
        <title>Genome- and Community-Level Interaction Insights into Carbon Utilization and Element Cycling Functions of Hydrothermarchaeota in Hydrothermal Sediment.</title>
        <authorList>
            <person name="Zhou Z."/>
            <person name="Liu Y."/>
            <person name="Xu W."/>
            <person name="Pan J."/>
            <person name="Luo Z.H."/>
            <person name="Li M."/>
        </authorList>
    </citation>
    <scope>NUCLEOTIDE SEQUENCE [LARGE SCALE GENOMIC DNA]</scope>
    <source>
        <strain evidence="4">SpSt-769</strain>
    </source>
</reference>
<keyword evidence="2" id="KW-0949">S-adenosyl-L-methionine</keyword>
<organism evidence="4">
    <name type="scientific">Desulfomonile tiedjei</name>
    <dbReference type="NCBI Taxonomy" id="2358"/>
    <lineage>
        <taxon>Bacteria</taxon>
        <taxon>Pseudomonadati</taxon>
        <taxon>Thermodesulfobacteriota</taxon>
        <taxon>Desulfomonilia</taxon>
        <taxon>Desulfomonilales</taxon>
        <taxon>Desulfomonilaceae</taxon>
        <taxon>Desulfomonile</taxon>
    </lineage>
</organism>
<evidence type="ECO:0000259" key="3">
    <source>
        <dbReference type="Pfam" id="PF13649"/>
    </source>
</evidence>
<feature type="domain" description="Methyltransferase" evidence="3">
    <location>
        <begin position="81"/>
        <end position="169"/>
    </location>
</feature>